<gene>
    <name evidence="1" type="ORF">DBX24_07535</name>
</gene>
<dbReference type="OrthoDB" id="9798200at2"/>
<reference evidence="1 2" key="1">
    <citation type="submission" date="2018-04" db="EMBL/GenBank/DDBJ databases">
        <title>Characteristic and Complete Genome Sequencing of A Novel Member of Infective Endocarditis Causative Bacteria: Bergeyella cardium QL-PH.</title>
        <authorList>
            <person name="Pan H."/>
            <person name="Sun E."/>
            <person name="Zhang Y."/>
        </authorList>
    </citation>
    <scope>NUCLEOTIDE SEQUENCE [LARGE SCALE GENOMIC DNA]</scope>
    <source>
        <strain evidence="1 2">HPQL</strain>
    </source>
</reference>
<dbReference type="EMBL" id="CP029149">
    <property type="protein sequence ID" value="QHN65741.1"/>
    <property type="molecule type" value="Genomic_DNA"/>
</dbReference>
<protein>
    <submittedName>
        <fullName evidence="1">Uncharacterized protein</fullName>
    </submittedName>
</protein>
<accession>A0A6P1QXY0</accession>
<evidence type="ECO:0000313" key="1">
    <source>
        <dbReference type="EMBL" id="QHN65741.1"/>
    </source>
</evidence>
<keyword evidence="2" id="KW-1185">Reference proteome</keyword>
<dbReference type="RefSeq" id="WP_120489242.1">
    <property type="nucleotide sequence ID" value="NZ_CP029149.1"/>
</dbReference>
<dbReference type="AlphaFoldDB" id="A0A6P1QXY0"/>
<name>A0A6P1QXY0_9FLAO</name>
<organism evidence="1 2">
    <name type="scientific">Bergeyella cardium</name>
    <dbReference type="NCBI Taxonomy" id="1585976"/>
    <lineage>
        <taxon>Bacteria</taxon>
        <taxon>Pseudomonadati</taxon>
        <taxon>Bacteroidota</taxon>
        <taxon>Flavobacteriia</taxon>
        <taxon>Flavobacteriales</taxon>
        <taxon>Weeksellaceae</taxon>
        <taxon>Bergeyella</taxon>
    </lineage>
</organism>
<dbReference type="Proteomes" id="UP000464318">
    <property type="component" value="Chromosome"/>
</dbReference>
<sequence>MKTSVCILNKINRLPKGYVFTYKDFNQKVKSKETIIKALNRMVISGNLEKIAKGKFYKPEETVFGKLEPSRKQIVKGLL</sequence>
<evidence type="ECO:0000313" key="2">
    <source>
        <dbReference type="Proteomes" id="UP000464318"/>
    </source>
</evidence>
<proteinExistence type="predicted"/>
<dbReference type="KEGG" id="bcad:DBX24_07535"/>
<dbReference type="InterPro" id="IPR045738">
    <property type="entry name" value="DUF6088"/>
</dbReference>
<dbReference type="Pfam" id="PF19570">
    <property type="entry name" value="DUF6088"/>
    <property type="match status" value="1"/>
</dbReference>